<dbReference type="InterPro" id="IPR036597">
    <property type="entry name" value="Fido-like_dom_sf"/>
</dbReference>
<organism evidence="2">
    <name type="scientific">hydrothermal vent metagenome</name>
    <dbReference type="NCBI Taxonomy" id="652676"/>
    <lineage>
        <taxon>unclassified sequences</taxon>
        <taxon>metagenomes</taxon>
        <taxon>ecological metagenomes</taxon>
    </lineage>
</organism>
<accession>A0A3B0TA86</accession>
<dbReference type="InterPro" id="IPR040198">
    <property type="entry name" value="Fido_containing"/>
</dbReference>
<dbReference type="InterPro" id="IPR003812">
    <property type="entry name" value="Fido"/>
</dbReference>
<dbReference type="AlphaFoldDB" id="A0A3B0TA86"/>
<proteinExistence type="predicted"/>
<dbReference type="EMBL" id="UOEN01000003">
    <property type="protein sequence ID" value="VAW11412.1"/>
    <property type="molecule type" value="Genomic_DNA"/>
</dbReference>
<dbReference type="Pfam" id="PF02661">
    <property type="entry name" value="Fic"/>
    <property type="match status" value="1"/>
</dbReference>
<dbReference type="Pfam" id="PF13776">
    <property type="entry name" value="DUF4172"/>
    <property type="match status" value="1"/>
</dbReference>
<evidence type="ECO:0000259" key="1">
    <source>
        <dbReference type="PROSITE" id="PS51459"/>
    </source>
</evidence>
<dbReference type="PROSITE" id="PS51459">
    <property type="entry name" value="FIDO"/>
    <property type="match status" value="1"/>
</dbReference>
<dbReference type="PANTHER" id="PTHR13504:SF33">
    <property type="entry name" value="FIC FAMILY PROTEIN"/>
    <property type="match status" value="1"/>
</dbReference>
<gene>
    <name evidence="2" type="ORF">MNBD_BACTEROID05-543</name>
</gene>
<dbReference type="InterPro" id="IPR025230">
    <property type="entry name" value="DUF4172"/>
</dbReference>
<sequence>DLLSRQEAVLETITLEVVKSSEIEGEILNSEQVRSSIARRLGMEIGGLVPSDRHVDGVVEMMLDATQKFDKKLTQDRLFGWHAALFPAGRSGMYKIIVGAWREDSHGPMQVVSGSVGRERVHYEAPEARRLKSEMKEFLKWFNALSKGSVGDLDPVIKSAIAHLWFVTLHPFEDGNGRIARAIADMQLARADGSRERFYSMSVQIRQERNDYYNILEKMQKSTNVTKDGIDITSWLEWFLGCLNRALDTTENTLDNVFKKARFWQSQPVGSINKRQEKIINKLFEGFEGKLTSSKWAKISKCSQDTALRDILDLVEKDVLVKDSGGGRSTSYSLKDASL</sequence>
<dbReference type="PANTHER" id="PTHR13504">
    <property type="entry name" value="FIDO DOMAIN-CONTAINING PROTEIN DDB_G0283145"/>
    <property type="match status" value="1"/>
</dbReference>
<dbReference type="Gene3D" id="1.10.10.10">
    <property type="entry name" value="Winged helix-like DNA-binding domain superfamily/Winged helix DNA-binding domain"/>
    <property type="match status" value="1"/>
</dbReference>
<evidence type="ECO:0000313" key="2">
    <source>
        <dbReference type="EMBL" id="VAW11412.1"/>
    </source>
</evidence>
<dbReference type="InterPro" id="IPR036388">
    <property type="entry name" value="WH-like_DNA-bd_sf"/>
</dbReference>
<dbReference type="SUPFAM" id="SSF140931">
    <property type="entry name" value="Fic-like"/>
    <property type="match status" value="1"/>
</dbReference>
<protein>
    <submittedName>
        <fullName evidence="2">Fic domain protein, PA0574 type</fullName>
    </submittedName>
</protein>
<reference evidence="2" key="1">
    <citation type="submission" date="2018-06" db="EMBL/GenBank/DDBJ databases">
        <authorList>
            <person name="Zhirakovskaya E."/>
        </authorList>
    </citation>
    <scope>NUCLEOTIDE SEQUENCE</scope>
</reference>
<feature type="non-terminal residue" evidence="2">
    <location>
        <position position="1"/>
    </location>
</feature>
<dbReference type="Gene3D" id="1.10.3290.10">
    <property type="entry name" value="Fido-like domain"/>
    <property type="match status" value="1"/>
</dbReference>
<feature type="domain" description="Fido" evidence="1">
    <location>
        <begin position="73"/>
        <end position="241"/>
    </location>
</feature>
<name>A0A3B0TA86_9ZZZZ</name>